<dbReference type="eggNOG" id="KOG1379">
    <property type="taxonomic scope" value="Eukaryota"/>
</dbReference>
<dbReference type="GeneID" id="6994185"/>
<dbReference type="STRING" id="441375.B6A9D3"/>
<dbReference type="PANTHER" id="PTHR12320">
    <property type="entry name" value="PROTEIN PHOSPHATASE 2C"/>
    <property type="match status" value="1"/>
</dbReference>
<dbReference type="Proteomes" id="UP000001460">
    <property type="component" value="Unassembled WGS sequence"/>
</dbReference>
<dbReference type="GO" id="GO:0004722">
    <property type="term" value="F:protein serine/threonine phosphatase activity"/>
    <property type="evidence" value="ECO:0007669"/>
    <property type="project" value="UniProtKB-EC"/>
</dbReference>
<evidence type="ECO:0000256" key="1">
    <source>
        <dbReference type="RuleBase" id="RU366020"/>
    </source>
</evidence>
<keyword evidence="1" id="KW-0904">Protein phosphatase</keyword>
<evidence type="ECO:0000313" key="4">
    <source>
        <dbReference type="Proteomes" id="UP000001460"/>
    </source>
</evidence>
<comment type="similarity">
    <text evidence="1">Belongs to the PP2C family.</text>
</comment>
<dbReference type="Gene3D" id="3.60.40.10">
    <property type="entry name" value="PPM-type phosphatase domain"/>
    <property type="match status" value="1"/>
</dbReference>
<keyword evidence="4" id="KW-1185">Reference proteome</keyword>
<comment type="catalytic activity">
    <reaction evidence="1">
        <text>O-phospho-L-seryl-[protein] + H2O = L-seryl-[protein] + phosphate</text>
        <dbReference type="Rhea" id="RHEA:20629"/>
        <dbReference type="Rhea" id="RHEA-COMP:9863"/>
        <dbReference type="Rhea" id="RHEA-COMP:11604"/>
        <dbReference type="ChEBI" id="CHEBI:15377"/>
        <dbReference type="ChEBI" id="CHEBI:29999"/>
        <dbReference type="ChEBI" id="CHEBI:43474"/>
        <dbReference type="ChEBI" id="CHEBI:83421"/>
        <dbReference type="EC" id="3.1.3.16"/>
    </reaction>
</comment>
<dbReference type="EC" id="3.1.3.16" evidence="1"/>
<feature type="domain" description="PPM-type phosphatase" evidence="2">
    <location>
        <begin position="45"/>
        <end position="363"/>
    </location>
</feature>
<proteinExistence type="inferred from homology"/>
<sequence>MWNFASEIVCGCFQNDNPIQRLIDEVNELNIRKYGELSFVGAAVSTQHRLKQQKSGINADAWLVSWNLLGVADGVSSVESEGYDPSQLPQELLRNCIELCNLRESNRMRFDSASEAIFRKHEIPYISYEFLKQIVSRSCCNCTSYGSTTCLLCFLDGNQLWITNVGDSQLIILRPSNYHTCELPKIPDISDSSIRKPLTGNSRCRLPNNVIIGGYQVVARSEVQQHFFNCPYQLTIMPDLDCSSEEILKRSANSIQSLRVDVNVGDMIIMGTDGIFDNIFDEDMIDIANRAEKNYSNIYYHNPILLADIIARELVNFALKAADPVAPGCKAKVTPFSEGALIDVNRHIEGGKPDDITVIVAFVHSNNSTNKTVTEPAIYRMNDYIGSSTKFNDDPSVYIINGQKFSSSCFKEPFSILDDFFTKSHSEDTGNTCSNEANNVNHLQSHTLKLETQNYTDLNIKSCDNPVSHLEVKINGRKSFKLFQHLKKKI</sequence>
<organism evidence="3 4">
    <name type="scientific">Cryptosporidium muris (strain RN66)</name>
    <dbReference type="NCBI Taxonomy" id="441375"/>
    <lineage>
        <taxon>Eukaryota</taxon>
        <taxon>Sar</taxon>
        <taxon>Alveolata</taxon>
        <taxon>Apicomplexa</taxon>
        <taxon>Conoidasida</taxon>
        <taxon>Coccidia</taxon>
        <taxon>Eucoccidiorida</taxon>
        <taxon>Eimeriorina</taxon>
        <taxon>Cryptosporidiidae</taxon>
        <taxon>Cryptosporidium</taxon>
    </lineage>
</organism>
<dbReference type="GO" id="GO:0046872">
    <property type="term" value="F:metal ion binding"/>
    <property type="evidence" value="ECO:0007669"/>
    <property type="project" value="UniProtKB-UniRule"/>
</dbReference>
<name>B6A9D3_CRYMR</name>
<protein>
    <recommendedName>
        <fullName evidence="1">Protein phosphatase</fullName>
        <ecNumber evidence="1">3.1.3.16</ecNumber>
    </recommendedName>
</protein>
<dbReference type="PANTHER" id="PTHR12320:SF1">
    <property type="entry name" value="PROTEIN PHOSPHATASE PTC7 HOMOLOG"/>
    <property type="match status" value="1"/>
</dbReference>
<dbReference type="InterPro" id="IPR036457">
    <property type="entry name" value="PPM-type-like_dom_sf"/>
</dbReference>
<accession>B6A9D3</accession>
<keyword evidence="1" id="KW-0460">Magnesium</keyword>
<comment type="cofactor">
    <cofactor evidence="1">
        <name>Mg(2+)</name>
        <dbReference type="ChEBI" id="CHEBI:18420"/>
    </cofactor>
</comment>
<dbReference type="OMA" id="FARMPDT"/>
<gene>
    <name evidence="3" type="ORF">CMU_038910</name>
</gene>
<dbReference type="VEuPathDB" id="CryptoDB:CMU_038910"/>
<evidence type="ECO:0000313" key="3">
    <source>
        <dbReference type="EMBL" id="EEA04824.1"/>
    </source>
</evidence>
<dbReference type="OrthoDB" id="10266364at2759"/>
<dbReference type="EMBL" id="DS989726">
    <property type="protein sequence ID" value="EEA04824.1"/>
    <property type="molecule type" value="Genomic_DNA"/>
</dbReference>
<comment type="catalytic activity">
    <reaction evidence="1">
        <text>O-phospho-L-threonyl-[protein] + H2O = L-threonyl-[protein] + phosphate</text>
        <dbReference type="Rhea" id="RHEA:47004"/>
        <dbReference type="Rhea" id="RHEA-COMP:11060"/>
        <dbReference type="Rhea" id="RHEA-COMP:11605"/>
        <dbReference type="ChEBI" id="CHEBI:15377"/>
        <dbReference type="ChEBI" id="CHEBI:30013"/>
        <dbReference type="ChEBI" id="CHEBI:43474"/>
        <dbReference type="ChEBI" id="CHEBI:61977"/>
        <dbReference type="EC" id="3.1.3.16"/>
    </reaction>
</comment>
<keyword evidence="1" id="KW-0479">Metal-binding</keyword>
<keyword evidence="1" id="KW-0378">Hydrolase</keyword>
<dbReference type="PROSITE" id="PS51746">
    <property type="entry name" value="PPM_2"/>
    <property type="match status" value="1"/>
</dbReference>
<dbReference type="Pfam" id="PF00481">
    <property type="entry name" value="PP2C"/>
    <property type="match status" value="1"/>
</dbReference>
<reference evidence="3" key="1">
    <citation type="submission" date="2008-06" db="EMBL/GenBank/DDBJ databases">
        <authorList>
            <person name="Lorenzi H."/>
            <person name="Inman J."/>
            <person name="Miller J."/>
            <person name="Schobel S."/>
            <person name="Amedeo P."/>
            <person name="Caler E.V."/>
            <person name="da Silva J."/>
        </authorList>
    </citation>
    <scope>NUCLEOTIDE SEQUENCE [LARGE SCALE GENOMIC DNA]</scope>
    <source>
        <strain evidence="3">RN66</strain>
    </source>
</reference>
<evidence type="ECO:0000259" key="2">
    <source>
        <dbReference type="PROSITE" id="PS51746"/>
    </source>
</evidence>
<comment type="cofactor">
    <cofactor evidence="1">
        <name>Mn(2+)</name>
        <dbReference type="ChEBI" id="CHEBI:29035"/>
    </cofactor>
</comment>
<dbReference type="SUPFAM" id="SSF81606">
    <property type="entry name" value="PP2C-like"/>
    <property type="match status" value="1"/>
</dbReference>
<dbReference type="InterPro" id="IPR039123">
    <property type="entry name" value="PPTC7"/>
</dbReference>
<dbReference type="InterPro" id="IPR001932">
    <property type="entry name" value="PPM-type_phosphatase-like_dom"/>
</dbReference>
<dbReference type="AlphaFoldDB" id="B6A9D3"/>
<dbReference type="RefSeq" id="XP_002139173.1">
    <property type="nucleotide sequence ID" value="XM_002139137.1"/>
</dbReference>
<dbReference type="SMART" id="SM00332">
    <property type="entry name" value="PP2Cc"/>
    <property type="match status" value="1"/>
</dbReference>
<keyword evidence="1" id="KW-0464">Manganese</keyword>